<evidence type="ECO:0000313" key="1">
    <source>
        <dbReference type="EMBL" id="EDM50683.1"/>
    </source>
</evidence>
<comment type="caution">
    <text evidence="1">The sequence shown here is derived from an EMBL/GenBank/DDBJ whole genome shotgun (WGS) entry which is preliminary data.</text>
</comment>
<gene>
    <name evidence="1" type="ORF">EUBVEN_02002</name>
</gene>
<reference evidence="1 2" key="1">
    <citation type="submission" date="2007-03" db="EMBL/GenBank/DDBJ databases">
        <authorList>
            <person name="Fulton L."/>
            <person name="Clifton S."/>
            <person name="Fulton B."/>
            <person name="Xu J."/>
            <person name="Minx P."/>
            <person name="Pepin K.H."/>
            <person name="Johnson M."/>
            <person name="Thiruvilangam P."/>
            <person name="Bhonagiri V."/>
            <person name="Nash W.E."/>
            <person name="Mardis E.R."/>
            <person name="Wilson R.K."/>
        </authorList>
    </citation>
    <scope>NUCLEOTIDE SEQUENCE [LARGE SCALE GENOMIC DNA]</scope>
    <source>
        <strain evidence="1 2">ATCC 27560</strain>
    </source>
</reference>
<dbReference type="HOGENOM" id="CLU_3289903_0_0_9"/>
<protein>
    <submittedName>
        <fullName evidence="1">Uncharacterized protein</fullName>
    </submittedName>
</protein>
<sequence length="40" mass="4818">MHSKHIGYLQKDAKEIEQKEQRTLSEKLGKKFKIFIDKEN</sequence>
<reference evidence="1 2" key="2">
    <citation type="submission" date="2007-04" db="EMBL/GenBank/DDBJ databases">
        <title>Draft genome sequence of Eubacterium ventriosum (ATCC 27560).</title>
        <authorList>
            <person name="Sudarsanam P."/>
            <person name="Ley R."/>
            <person name="Guruge J."/>
            <person name="Turnbaugh P.J."/>
            <person name="Mahowald M."/>
            <person name="Liep D."/>
            <person name="Gordon J."/>
        </authorList>
    </citation>
    <scope>NUCLEOTIDE SEQUENCE [LARGE SCALE GENOMIC DNA]</scope>
    <source>
        <strain evidence="1 2">ATCC 27560</strain>
    </source>
</reference>
<accession>A5Z8G0</accession>
<name>A5Z8G0_9FIRM</name>
<evidence type="ECO:0000313" key="2">
    <source>
        <dbReference type="Proteomes" id="UP000006000"/>
    </source>
</evidence>
<dbReference type="AlphaFoldDB" id="A5Z8G0"/>
<dbReference type="STRING" id="411463.EUBVEN_02002"/>
<dbReference type="EMBL" id="AAVL02000036">
    <property type="protein sequence ID" value="EDM50683.1"/>
    <property type="molecule type" value="Genomic_DNA"/>
</dbReference>
<organism evidence="1 2">
    <name type="scientific">Eubacterium ventriosum ATCC 27560</name>
    <dbReference type="NCBI Taxonomy" id="411463"/>
    <lineage>
        <taxon>Bacteria</taxon>
        <taxon>Bacillati</taxon>
        <taxon>Bacillota</taxon>
        <taxon>Clostridia</taxon>
        <taxon>Eubacteriales</taxon>
        <taxon>Eubacteriaceae</taxon>
        <taxon>Eubacterium</taxon>
    </lineage>
</organism>
<proteinExistence type="predicted"/>
<dbReference type="Proteomes" id="UP000006000">
    <property type="component" value="Unassembled WGS sequence"/>
</dbReference>
<dbReference type="RefSeq" id="WP_005358895.1">
    <property type="nucleotide sequence ID" value="NZ_DS264265.1"/>
</dbReference>